<comment type="pathway">
    <text evidence="10">Phospholipid metabolism.</text>
</comment>
<evidence type="ECO:0000256" key="2">
    <source>
        <dbReference type="ARBA" id="ARBA00005189"/>
    </source>
</evidence>
<dbReference type="PROSITE" id="PS00383">
    <property type="entry name" value="TYR_PHOSPHATASE_1"/>
    <property type="match status" value="1"/>
</dbReference>
<feature type="domain" description="Tyrosine specific protein phosphatases" evidence="12">
    <location>
        <begin position="75"/>
        <end position="143"/>
    </location>
</feature>
<evidence type="ECO:0000256" key="10">
    <source>
        <dbReference type="ARBA" id="ARBA00025707"/>
    </source>
</evidence>
<keyword evidence="7" id="KW-0472">Membrane</keyword>
<dbReference type="Pfam" id="PF00782">
    <property type="entry name" value="DSPc"/>
    <property type="match status" value="1"/>
</dbReference>
<evidence type="ECO:0000313" key="13">
    <source>
        <dbReference type="EMBL" id="MCC9630386.1"/>
    </source>
</evidence>
<dbReference type="InterPro" id="IPR020422">
    <property type="entry name" value="TYR_PHOSPHATASE_DUAL_dom"/>
</dbReference>
<protein>
    <submittedName>
        <fullName evidence="13">Dual specificity protein phosphatase family protein</fullName>
    </submittedName>
</protein>
<keyword evidence="3" id="KW-0444">Lipid biosynthesis</keyword>
<keyword evidence="6" id="KW-0443">Lipid metabolism</keyword>
<evidence type="ECO:0000256" key="7">
    <source>
        <dbReference type="ARBA" id="ARBA00023136"/>
    </source>
</evidence>
<keyword evidence="8" id="KW-0594">Phospholipid biosynthesis</keyword>
<evidence type="ECO:0000256" key="5">
    <source>
        <dbReference type="ARBA" id="ARBA00022912"/>
    </source>
</evidence>
<name>A0A9X1SI12_9BACT</name>
<dbReference type="GO" id="GO:0016020">
    <property type="term" value="C:membrane"/>
    <property type="evidence" value="ECO:0007669"/>
    <property type="project" value="UniProtKB-SubCell"/>
</dbReference>
<feature type="domain" description="Tyrosine-protein phosphatase" evidence="11">
    <location>
        <begin position="10"/>
        <end position="157"/>
    </location>
</feature>
<evidence type="ECO:0000259" key="12">
    <source>
        <dbReference type="PROSITE" id="PS50056"/>
    </source>
</evidence>
<gene>
    <name evidence="13" type="ORF">LOC68_18485</name>
</gene>
<keyword evidence="9" id="KW-1208">Phospholipid metabolism</keyword>
<dbReference type="AlphaFoldDB" id="A0A9X1SI12"/>
<comment type="caution">
    <text evidence="13">The sequence shown here is derived from an EMBL/GenBank/DDBJ whole genome shotgun (WGS) entry which is preliminary data.</text>
</comment>
<dbReference type="InterPro" id="IPR000387">
    <property type="entry name" value="Tyr_Pase_dom"/>
</dbReference>
<dbReference type="Gene3D" id="3.90.190.10">
    <property type="entry name" value="Protein tyrosine phosphatase superfamily"/>
    <property type="match status" value="1"/>
</dbReference>
<dbReference type="PANTHER" id="PTHR46274">
    <property type="entry name" value="PHOSPHATIDYLINOSITOL PHOSPHATASE"/>
    <property type="match status" value="1"/>
</dbReference>
<proteinExistence type="predicted"/>
<evidence type="ECO:0000256" key="8">
    <source>
        <dbReference type="ARBA" id="ARBA00023209"/>
    </source>
</evidence>
<dbReference type="GO" id="GO:0004721">
    <property type="term" value="F:phosphoprotein phosphatase activity"/>
    <property type="evidence" value="ECO:0007669"/>
    <property type="project" value="UniProtKB-KW"/>
</dbReference>
<dbReference type="CDD" id="cd14524">
    <property type="entry name" value="PTPMT1"/>
    <property type="match status" value="1"/>
</dbReference>
<dbReference type="PROSITE" id="PS50054">
    <property type="entry name" value="TYR_PHOSPHATASE_DUAL"/>
    <property type="match status" value="1"/>
</dbReference>
<keyword evidence="14" id="KW-1185">Reference proteome</keyword>
<dbReference type="InterPro" id="IPR044596">
    <property type="entry name" value="PTPMT1-like"/>
</dbReference>
<accession>A0A9X1SI12</accession>
<dbReference type="InterPro" id="IPR029021">
    <property type="entry name" value="Prot-tyrosine_phosphatase-like"/>
</dbReference>
<dbReference type="RefSeq" id="WP_230221484.1">
    <property type="nucleotide sequence ID" value="NZ_JAJKFT010000010.1"/>
</dbReference>
<comment type="subcellular location">
    <subcellularLocation>
        <location evidence="1">Membrane</location>
    </subcellularLocation>
</comment>
<dbReference type="PANTHER" id="PTHR46274:SF6">
    <property type="entry name" value="TYR_PHOSPHATASE_2 DOMAIN-CONTAINING PROTEIN"/>
    <property type="match status" value="1"/>
</dbReference>
<evidence type="ECO:0000256" key="3">
    <source>
        <dbReference type="ARBA" id="ARBA00022516"/>
    </source>
</evidence>
<dbReference type="SMART" id="SM00195">
    <property type="entry name" value="DSPc"/>
    <property type="match status" value="1"/>
</dbReference>
<evidence type="ECO:0000256" key="4">
    <source>
        <dbReference type="ARBA" id="ARBA00022801"/>
    </source>
</evidence>
<dbReference type="GO" id="GO:0005737">
    <property type="term" value="C:cytoplasm"/>
    <property type="evidence" value="ECO:0007669"/>
    <property type="project" value="UniProtKB-ARBA"/>
</dbReference>
<evidence type="ECO:0000259" key="11">
    <source>
        <dbReference type="PROSITE" id="PS50054"/>
    </source>
</evidence>
<keyword evidence="5" id="KW-0904">Protein phosphatase</keyword>
<dbReference type="InterPro" id="IPR000340">
    <property type="entry name" value="Dual-sp_phosphatase_cat-dom"/>
</dbReference>
<evidence type="ECO:0000256" key="6">
    <source>
        <dbReference type="ARBA" id="ARBA00023098"/>
    </source>
</evidence>
<reference evidence="13" key="1">
    <citation type="submission" date="2021-11" db="EMBL/GenBank/DDBJ databases">
        <title>Genome sequence.</title>
        <authorList>
            <person name="Sun Q."/>
        </authorList>
    </citation>
    <scope>NUCLEOTIDE SEQUENCE</scope>
    <source>
        <strain evidence="13">JC732</strain>
    </source>
</reference>
<dbReference type="InterPro" id="IPR016130">
    <property type="entry name" value="Tyr_Pase_AS"/>
</dbReference>
<dbReference type="PROSITE" id="PS50056">
    <property type="entry name" value="TYR_PHOSPHATASE_2"/>
    <property type="match status" value="1"/>
</dbReference>
<organism evidence="13 14">
    <name type="scientific">Blastopirellula sediminis</name>
    <dbReference type="NCBI Taxonomy" id="2894196"/>
    <lineage>
        <taxon>Bacteria</taxon>
        <taxon>Pseudomonadati</taxon>
        <taxon>Planctomycetota</taxon>
        <taxon>Planctomycetia</taxon>
        <taxon>Pirellulales</taxon>
        <taxon>Pirellulaceae</taxon>
        <taxon>Blastopirellula</taxon>
    </lineage>
</organism>
<evidence type="ECO:0000256" key="1">
    <source>
        <dbReference type="ARBA" id="ARBA00004370"/>
    </source>
</evidence>
<sequence length="178" mass="20369">MIRLFRRWRWWDRIDEHVLIGALPTEKIAGEIIAAGVTAVVNTCQEYAGPLATYAKSGVEQLHLPTIDFVPPSLEDVRRGVEFIDQQIAAGKQVYIHCKAGRARSATIVICWLIKAKDMTPTEAQLFLMSKRPQTLKSVYRRPVVEQFYQWWLSEKKRLAKEAAPDRVESPDQPQPPE</sequence>
<dbReference type="Proteomes" id="UP001139103">
    <property type="component" value="Unassembled WGS sequence"/>
</dbReference>
<keyword evidence="4" id="KW-0378">Hydrolase</keyword>
<dbReference type="FunFam" id="3.90.190.10:FF:000060">
    <property type="entry name" value="Phosphatidylglycerophosphatase and protein-tyrosine phosphatase 1"/>
    <property type="match status" value="1"/>
</dbReference>
<dbReference type="GO" id="GO:0008654">
    <property type="term" value="P:phospholipid biosynthetic process"/>
    <property type="evidence" value="ECO:0007669"/>
    <property type="project" value="UniProtKB-KW"/>
</dbReference>
<dbReference type="EMBL" id="JAJKFT010000010">
    <property type="protein sequence ID" value="MCC9630386.1"/>
    <property type="molecule type" value="Genomic_DNA"/>
</dbReference>
<comment type="pathway">
    <text evidence="2">Lipid metabolism.</text>
</comment>
<evidence type="ECO:0000256" key="9">
    <source>
        <dbReference type="ARBA" id="ARBA00023264"/>
    </source>
</evidence>
<dbReference type="SUPFAM" id="SSF52799">
    <property type="entry name" value="(Phosphotyrosine protein) phosphatases II"/>
    <property type="match status" value="1"/>
</dbReference>
<evidence type="ECO:0000313" key="14">
    <source>
        <dbReference type="Proteomes" id="UP001139103"/>
    </source>
</evidence>